<organism evidence="2 3">
    <name type="scientific">Deinococcus radiotolerans</name>
    <dbReference type="NCBI Taxonomy" id="1309407"/>
    <lineage>
        <taxon>Bacteria</taxon>
        <taxon>Thermotogati</taxon>
        <taxon>Deinococcota</taxon>
        <taxon>Deinococci</taxon>
        <taxon>Deinococcales</taxon>
        <taxon>Deinococcaceae</taxon>
        <taxon>Deinococcus</taxon>
    </lineage>
</organism>
<name>A0ABQ2FQ38_9DEIO</name>
<reference evidence="3" key="1">
    <citation type="journal article" date="2019" name="Int. J. Syst. Evol. Microbiol.">
        <title>The Global Catalogue of Microorganisms (GCM) 10K type strain sequencing project: providing services to taxonomists for standard genome sequencing and annotation.</title>
        <authorList>
            <consortium name="The Broad Institute Genomics Platform"/>
            <consortium name="The Broad Institute Genome Sequencing Center for Infectious Disease"/>
            <person name="Wu L."/>
            <person name="Ma J."/>
        </authorList>
    </citation>
    <scope>NUCLEOTIDE SEQUENCE [LARGE SCALE GENOMIC DNA]</scope>
    <source>
        <strain evidence="3">JCM 19173</strain>
    </source>
</reference>
<dbReference type="Gene3D" id="1.10.720.30">
    <property type="entry name" value="SAP domain"/>
    <property type="match status" value="1"/>
</dbReference>
<dbReference type="InterPro" id="IPR036361">
    <property type="entry name" value="SAP_dom_sf"/>
</dbReference>
<proteinExistence type="predicted"/>
<feature type="region of interest" description="Disordered" evidence="1">
    <location>
        <begin position="1"/>
        <end position="70"/>
    </location>
</feature>
<keyword evidence="3" id="KW-1185">Reference proteome</keyword>
<dbReference type="RefSeq" id="WP_189070599.1">
    <property type="nucleotide sequence ID" value="NZ_BMPE01000021.1"/>
</dbReference>
<evidence type="ECO:0000313" key="3">
    <source>
        <dbReference type="Proteomes" id="UP000604341"/>
    </source>
</evidence>
<comment type="caution">
    <text evidence="2">The sequence shown here is derived from an EMBL/GenBank/DDBJ whole genome shotgun (WGS) entry which is preliminary data.</text>
</comment>
<evidence type="ECO:0008006" key="4">
    <source>
        <dbReference type="Google" id="ProtNLM"/>
    </source>
</evidence>
<evidence type="ECO:0000313" key="2">
    <source>
        <dbReference type="EMBL" id="GGL15832.1"/>
    </source>
</evidence>
<protein>
    <recommendedName>
        <fullName evidence="4">HeH/LEM domain-containing protein</fullName>
    </recommendedName>
</protein>
<dbReference type="EMBL" id="BMPE01000021">
    <property type="protein sequence ID" value="GGL15832.1"/>
    <property type="molecule type" value="Genomic_DNA"/>
</dbReference>
<feature type="compositionally biased region" description="Polar residues" evidence="1">
    <location>
        <begin position="1"/>
        <end position="17"/>
    </location>
</feature>
<sequence>MSEQNPQDITPTFQRRTPSGKWETVDHNGKPVDGEKAEASAASKGADDDQGNGQGSANTPQATDRRTVPQLTAALTAKGITIPDAAKRDDLVKLAADNGA</sequence>
<feature type="compositionally biased region" description="Basic and acidic residues" evidence="1">
    <location>
        <begin position="23"/>
        <end position="38"/>
    </location>
</feature>
<dbReference type="Proteomes" id="UP000604341">
    <property type="component" value="Unassembled WGS sequence"/>
</dbReference>
<evidence type="ECO:0000256" key="1">
    <source>
        <dbReference type="SAM" id="MobiDB-lite"/>
    </source>
</evidence>
<accession>A0ABQ2FQ38</accession>
<gene>
    <name evidence="2" type="ORF">GCM10010844_38430</name>
</gene>